<evidence type="ECO:0000256" key="11">
    <source>
        <dbReference type="ARBA" id="ARBA00023134"/>
    </source>
</evidence>
<keyword evidence="16" id="KW-1185">Reference proteome</keyword>
<comment type="catalytic activity">
    <reaction evidence="12 13">
        <text>GTP + 4 H2O = 2,5-diamino-6-hydroxy-4-(5-phosphoribosylamino)-pyrimidine + formate + 2 phosphate + 3 H(+)</text>
        <dbReference type="Rhea" id="RHEA:23704"/>
        <dbReference type="ChEBI" id="CHEBI:15377"/>
        <dbReference type="ChEBI" id="CHEBI:15378"/>
        <dbReference type="ChEBI" id="CHEBI:15740"/>
        <dbReference type="ChEBI" id="CHEBI:37565"/>
        <dbReference type="ChEBI" id="CHEBI:43474"/>
        <dbReference type="ChEBI" id="CHEBI:58614"/>
        <dbReference type="EC" id="3.5.4.25"/>
    </reaction>
</comment>
<evidence type="ECO:0000256" key="12">
    <source>
        <dbReference type="ARBA" id="ARBA00049295"/>
    </source>
</evidence>
<feature type="binding site" evidence="13">
    <location>
        <position position="300"/>
    </location>
    <ligand>
        <name>Zn(2+)</name>
        <dbReference type="ChEBI" id="CHEBI:29105"/>
        <note>catalytic</note>
    </ligand>
</feature>
<comment type="pathway">
    <text evidence="3 13">Cofactor biosynthesis; riboflavin biosynthesis; 5-amino-6-(D-ribitylamino)uracil from GTP: step 1/4.</text>
</comment>
<keyword evidence="11 13" id="KW-0342">GTP-binding</keyword>
<dbReference type="InterPro" id="IPR036144">
    <property type="entry name" value="RibA-like_sf"/>
</dbReference>
<evidence type="ECO:0000256" key="3">
    <source>
        <dbReference type="ARBA" id="ARBA00004853"/>
    </source>
</evidence>
<feature type="binding site" evidence="13">
    <location>
        <position position="289"/>
    </location>
    <ligand>
        <name>Zn(2+)</name>
        <dbReference type="ChEBI" id="CHEBI:29105"/>
        <note>catalytic</note>
    </ligand>
</feature>
<dbReference type="InterPro" id="IPR017945">
    <property type="entry name" value="DHBP_synth_RibB-like_a/b_dom"/>
</dbReference>
<keyword evidence="8 13" id="KW-0547">Nucleotide-binding</keyword>
<dbReference type="PANTHER" id="PTHR21327">
    <property type="entry name" value="GTP CYCLOHYDROLASE II-RELATED"/>
    <property type="match status" value="1"/>
</dbReference>
<dbReference type="InterPro" id="IPR032677">
    <property type="entry name" value="GTP_cyclohydro_II"/>
</dbReference>
<evidence type="ECO:0000256" key="2">
    <source>
        <dbReference type="ARBA" id="ARBA00002284"/>
    </source>
</evidence>
<comment type="function">
    <text evidence="2">Catalyzes the conversion of D-ribulose 5-phosphate to formate and 3,4-dihydroxy-2-butanone 4-phosphate.</text>
</comment>
<sequence>MTAVFSPMSEVLDALRAGRPVLVSDAADRENEGDAILSAELATPEWIAWMVRNTSGYLCAPMPDSRADELALPLMVVNNEDTRRTAYTITVDAASGITTGIDAHDRSRTLNLLADPASTPASFIRPGHVVPLRAVPGGVRQRPGHTEAAVDLMRLAGLQPVGVIGELMSHDGSAMKLDELRELARSEGLPITTIALMVQHLDELDAGTRVPDARPLTVAEAASVDLAAGPSDSEPRVQFEVETTVPTTHGALRMRAYRDLVTGADHVAILSGDLAADSRGPIVRVHSECLTGEAFGSLKCECGPQLDAALDRIAADGGVVIYLRGHEGRGIGLINKLRAYRLQEDGLDTLDANVALGLPADARDYGAAVAILNDLGAPRIRLLTNNPDKVAQLEAHGIEVADREPLIVGVGDFNRDYLDTKRDRMGHALPGAH</sequence>
<name>A0ABT2GJU2_9MICO</name>
<evidence type="ECO:0000313" key="16">
    <source>
        <dbReference type="Proteomes" id="UP001165580"/>
    </source>
</evidence>
<feature type="binding site" evidence="13">
    <location>
        <position position="349"/>
    </location>
    <ligand>
        <name>GTP</name>
        <dbReference type="ChEBI" id="CHEBI:37565"/>
    </ligand>
</feature>
<proteinExistence type="inferred from homology"/>
<protein>
    <recommendedName>
        <fullName evidence="13">GTP cyclohydrolase-2</fullName>
        <ecNumber evidence="13">3.5.4.25</ecNumber>
    </recommendedName>
    <alternativeName>
        <fullName evidence="13">GTP cyclohydrolase II</fullName>
    </alternativeName>
</protein>
<dbReference type="InterPro" id="IPR000422">
    <property type="entry name" value="DHBP_synthase_RibB"/>
</dbReference>
<keyword evidence="10 13" id="KW-0862">Zinc</keyword>
<feature type="binding site" evidence="13">
    <location>
        <position position="389"/>
    </location>
    <ligand>
        <name>GTP</name>
        <dbReference type="ChEBI" id="CHEBI:37565"/>
    </ligand>
</feature>
<dbReference type="NCBIfam" id="TIGR00505">
    <property type="entry name" value="ribA"/>
    <property type="match status" value="1"/>
</dbReference>
<keyword evidence="9 13" id="KW-0378">Hydrolase</keyword>
<dbReference type="SUPFAM" id="SSF142695">
    <property type="entry name" value="RibA-like"/>
    <property type="match status" value="1"/>
</dbReference>
<organism evidence="15 16">
    <name type="scientific">Herbiconiux gentiana</name>
    <dbReference type="NCBI Taxonomy" id="2970912"/>
    <lineage>
        <taxon>Bacteria</taxon>
        <taxon>Bacillati</taxon>
        <taxon>Actinomycetota</taxon>
        <taxon>Actinomycetes</taxon>
        <taxon>Micrococcales</taxon>
        <taxon>Microbacteriaceae</taxon>
        <taxon>Herbiconiux</taxon>
    </lineage>
</organism>
<evidence type="ECO:0000256" key="8">
    <source>
        <dbReference type="ARBA" id="ARBA00022741"/>
    </source>
</evidence>
<evidence type="ECO:0000256" key="6">
    <source>
        <dbReference type="ARBA" id="ARBA00022619"/>
    </source>
</evidence>
<feature type="binding site" evidence="13">
    <location>
        <position position="305"/>
    </location>
    <ligand>
        <name>GTP</name>
        <dbReference type="ChEBI" id="CHEBI:37565"/>
    </ligand>
</feature>
<reference evidence="15" key="1">
    <citation type="submission" date="2022-08" db="EMBL/GenBank/DDBJ databases">
        <authorList>
            <person name="Deng Y."/>
            <person name="Han X.-F."/>
            <person name="Zhang Y.-Q."/>
        </authorList>
    </citation>
    <scope>NUCLEOTIDE SEQUENCE</scope>
    <source>
        <strain evidence="15">CPCC 205716</strain>
    </source>
</reference>
<dbReference type="EC" id="3.5.4.25" evidence="13"/>
<feature type="active site" description="Proton acceptor" evidence="13">
    <location>
        <position position="361"/>
    </location>
</feature>
<feature type="active site" description="Nucleophile" evidence="13">
    <location>
        <position position="363"/>
    </location>
</feature>
<feature type="binding site" evidence="13">
    <location>
        <begin position="284"/>
        <end position="288"/>
    </location>
    <ligand>
        <name>GTP</name>
        <dbReference type="ChEBI" id="CHEBI:37565"/>
    </ligand>
</feature>
<dbReference type="NCBIfam" id="NF001591">
    <property type="entry name" value="PRK00393.1"/>
    <property type="match status" value="1"/>
</dbReference>
<dbReference type="HAMAP" id="MF_00179">
    <property type="entry name" value="RibA"/>
    <property type="match status" value="1"/>
</dbReference>
<feature type="binding site" evidence="13">
    <location>
        <position position="302"/>
    </location>
    <ligand>
        <name>Zn(2+)</name>
        <dbReference type="ChEBI" id="CHEBI:29105"/>
        <note>catalytic</note>
    </ligand>
</feature>
<comment type="catalytic activity">
    <reaction evidence="1">
        <text>D-ribulose 5-phosphate = (2S)-2-hydroxy-3-oxobutyl phosphate + formate + H(+)</text>
        <dbReference type="Rhea" id="RHEA:18457"/>
        <dbReference type="ChEBI" id="CHEBI:15378"/>
        <dbReference type="ChEBI" id="CHEBI:15740"/>
        <dbReference type="ChEBI" id="CHEBI:58121"/>
        <dbReference type="ChEBI" id="CHEBI:58830"/>
        <dbReference type="EC" id="4.1.99.12"/>
    </reaction>
</comment>
<keyword evidence="7 13" id="KW-0479">Metal-binding</keyword>
<dbReference type="GO" id="GO:0003935">
    <property type="term" value="F:GTP cyclohydrolase II activity"/>
    <property type="evidence" value="ECO:0007669"/>
    <property type="project" value="UniProtKB-EC"/>
</dbReference>
<comment type="similarity">
    <text evidence="5">In the N-terminal section; belongs to the DHBP synthase family.</text>
</comment>
<feature type="binding site" evidence="13">
    <location>
        <begin position="327"/>
        <end position="329"/>
    </location>
    <ligand>
        <name>GTP</name>
        <dbReference type="ChEBI" id="CHEBI:37565"/>
    </ligand>
</feature>
<evidence type="ECO:0000256" key="4">
    <source>
        <dbReference type="ARBA" id="ARBA00004904"/>
    </source>
</evidence>
<evidence type="ECO:0000259" key="14">
    <source>
        <dbReference type="Pfam" id="PF00925"/>
    </source>
</evidence>
<dbReference type="SUPFAM" id="SSF55821">
    <property type="entry name" value="YrdC/RibB"/>
    <property type="match status" value="1"/>
</dbReference>
<evidence type="ECO:0000256" key="13">
    <source>
        <dbReference type="HAMAP-Rule" id="MF_00179"/>
    </source>
</evidence>
<evidence type="ECO:0000256" key="1">
    <source>
        <dbReference type="ARBA" id="ARBA00000141"/>
    </source>
</evidence>
<evidence type="ECO:0000256" key="5">
    <source>
        <dbReference type="ARBA" id="ARBA00005520"/>
    </source>
</evidence>
<keyword evidence="6 13" id="KW-0686">Riboflavin biosynthesis</keyword>
<dbReference type="Pfam" id="PF00926">
    <property type="entry name" value="DHBP_synthase"/>
    <property type="match status" value="1"/>
</dbReference>
<comment type="similarity">
    <text evidence="13">Belongs to the GTP cyclohydrolase II family.</text>
</comment>
<feature type="binding site" evidence="13">
    <location>
        <position position="384"/>
    </location>
    <ligand>
        <name>GTP</name>
        <dbReference type="ChEBI" id="CHEBI:37565"/>
    </ligand>
</feature>
<comment type="pathway">
    <text evidence="4">Cofactor biosynthesis; riboflavin biosynthesis; 2-hydroxy-3-oxobutyl phosphate from D-ribulose 5-phosphate: step 1/1.</text>
</comment>
<evidence type="ECO:0000256" key="9">
    <source>
        <dbReference type="ARBA" id="ARBA00022801"/>
    </source>
</evidence>
<comment type="caution">
    <text evidence="15">The sequence shown here is derived from an EMBL/GenBank/DDBJ whole genome shotgun (WGS) entry which is preliminary data.</text>
</comment>
<dbReference type="PANTHER" id="PTHR21327:SF18">
    <property type="entry name" value="3,4-DIHYDROXY-2-BUTANONE 4-PHOSPHATE SYNTHASE"/>
    <property type="match status" value="1"/>
</dbReference>
<dbReference type="PIRSF" id="PIRSF001259">
    <property type="entry name" value="RibA"/>
    <property type="match status" value="1"/>
</dbReference>
<comment type="function">
    <text evidence="13">Catalyzes the conversion of GTP to 2,5-diamino-6-ribosylamino-4(3H)-pyrimidinone 5'-phosphate (DARP), formate and pyrophosphate.</text>
</comment>
<dbReference type="Proteomes" id="UP001165580">
    <property type="component" value="Unassembled WGS sequence"/>
</dbReference>
<dbReference type="NCBIfam" id="TIGR00506">
    <property type="entry name" value="ribB"/>
    <property type="match status" value="1"/>
</dbReference>
<dbReference type="InterPro" id="IPR000926">
    <property type="entry name" value="RibA"/>
</dbReference>
<evidence type="ECO:0000313" key="15">
    <source>
        <dbReference type="EMBL" id="MCS5716485.1"/>
    </source>
</evidence>
<feature type="domain" description="GTP cyclohydrolase II" evidence="14">
    <location>
        <begin position="241"/>
        <end position="404"/>
    </location>
</feature>
<dbReference type="EMBL" id="JANTEZ010000014">
    <property type="protein sequence ID" value="MCS5716485.1"/>
    <property type="molecule type" value="Genomic_DNA"/>
</dbReference>
<evidence type="ECO:0000256" key="7">
    <source>
        <dbReference type="ARBA" id="ARBA00022723"/>
    </source>
</evidence>
<dbReference type="Gene3D" id="3.40.50.10990">
    <property type="entry name" value="GTP cyclohydrolase II"/>
    <property type="match status" value="1"/>
</dbReference>
<gene>
    <name evidence="13 15" type="primary">ribA</name>
    <name evidence="15" type="ORF">NVV95_18210</name>
</gene>
<dbReference type="RefSeq" id="WP_259488002.1">
    <property type="nucleotide sequence ID" value="NZ_JANTEZ010000014.1"/>
</dbReference>
<dbReference type="Pfam" id="PF00925">
    <property type="entry name" value="GTP_cyclohydro2"/>
    <property type="match status" value="1"/>
</dbReference>
<accession>A0ABT2GJU2</accession>
<dbReference type="CDD" id="cd00641">
    <property type="entry name" value="GTP_cyclohydro2"/>
    <property type="match status" value="1"/>
</dbReference>
<dbReference type="Gene3D" id="3.90.870.10">
    <property type="entry name" value="DHBP synthase"/>
    <property type="match status" value="1"/>
</dbReference>
<comment type="cofactor">
    <cofactor evidence="13">
        <name>Zn(2+)</name>
        <dbReference type="ChEBI" id="CHEBI:29105"/>
    </cofactor>
    <text evidence="13">Binds 1 zinc ion per subunit.</text>
</comment>
<evidence type="ECO:0000256" key="10">
    <source>
        <dbReference type="ARBA" id="ARBA00022833"/>
    </source>
</evidence>